<proteinExistence type="predicted"/>
<dbReference type="AlphaFoldDB" id="A0A8J3QCS3"/>
<feature type="region of interest" description="Disordered" evidence="1">
    <location>
        <begin position="35"/>
        <end position="64"/>
    </location>
</feature>
<organism evidence="2 3">
    <name type="scientific">Rhizocola hellebori</name>
    <dbReference type="NCBI Taxonomy" id="1392758"/>
    <lineage>
        <taxon>Bacteria</taxon>
        <taxon>Bacillati</taxon>
        <taxon>Actinomycetota</taxon>
        <taxon>Actinomycetes</taxon>
        <taxon>Micromonosporales</taxon>
        <taxon>Micromonosporaceae</taxon>
        <taxon>Rhizocola</taxon>
    </lineage>
</organism>
<dbReference type="Proteomes" id="UP000612899">
    <property type="component" value="Unassembled WGS sequence"/>
</dbReference>
<dbReference type="RefSeq" id="WP_203912244.1">
    <property type="nucleotide sequence ID" value="NZ_BONY01000050.1"/>
</dbReference>
<dbReference type="PROSITE" id="PS51257">
    <property type="entry name" value="PROKAR_LIPOPROTEIN"/>
    <property type="match status" value="1"/>
</dbReference>
<sequence>MIKIDAIACLAVMAAGWQSLSTIGSCGLAFAAASKTQPAANGRGRPNSSGYAKERTSGTHKPAGNAFVMAKFA</sequence>
<evidence type="ECO:0008006" key="4">
    <source>
        <dbReference type="Google" id="ProtNLM"/>
    </source>
</evidence>
<dbReference type="EMBL" id="BONY01000050">
    <property type="protein sequence ID" value="GIH08493.1"/>
    <property type="molecule type" value="Genomic_DNA"/>
</dbReference>
<gene>
    <name evidence="2" type="ORF">Rhe02_65600</name>
</gene>
<evidence type="ECO:0000313" key="3">
    <source>
        <dbReference type="Proteomes" id="UP000612899"/>
    </source>
</evidence>
<protein>
    <recommendedName>
        <fullName evidence="4">Lipoprotein</fullName>
    </recommendedName>
</protein>
<name>A0A8J3QCS3_9ACTN</name>
<evidence type="ECO:0000256" key="1">
    <source>
        <dbReference type="SAM" id="MobiDB-lite"/>
    </source>
</evidence>
<comment type="caution">
    <text evidence="2">The sequence shown here is derived from an EMBL/GenBank/DDBJ whole genome shotgun (WGS) entry which is preliminary data.</text>
</comment>
<keyword evidence="3" id="KW-1185">Reference proteome</keyword>
<evidence type="ECO:0000313" key="2">
    <source>
        <dbReference type="EMBL" id="GIH08493.1"/>
    </source>
</evidence>
<accession>A0A8J3QCS3</accession>
<reference evidence="2" key="1">
    <citation type="submission" date="2021-01" db="EMBL/GenBank/DDBJ databases">
        <title>Whole genome shotgun sequence of Rhizocola hellebori NBRC 109834.</title>
        <authorList>
            <person name="Komaki H."/>
            <person name="Tamura T."/>
        </authorList>
    </citation>
    <scope>NUCLEOTIDE SEQUENCE</scope>
    <source>
        <strain evidence="2">NBRC 109834</strain>
    </source>
</reference>